<dbReference type="Pfam" id="PF00126">
    <property type="entry name" value="HTH_1"/>
    <property type="match status" value="1"/>
</dbReference>
<keyword evidence="7" id="KW-1185">Reference proteome</keyword>
<feature type="domain" description="HTH lysR-type" evidence="5">
    <location>
        <begin position="6"/>
        <end position="63"/>
    </location>
</feature>
<reference evidence="6 7" key="1">
    <citation type="submission" date="2015-03" db="EMBL/GenBank/DDBJ databases">
        <title>Genome Sequence of Kiloniella spongiae MEBiC09566, isolated from a marine sponge.</title>
        <authorList>
            <person name="Shao Z."/>
            <person name="Wang L."/>
            <person name="Li X."/>
        </authorList>
    </citation>
    <scope>NUCLEOTIDE SEQUENCE [LARGE SCALE GENOMIC DNA]</scope>
    <source>
        <strain evidence="6 7">MEBiC09566</strain>
    </source>
</reference>
<dbReference type="GO" id="GO:0003700">
    <property type="term" value="F:DNA-binding transcription factor activity"/>
    <property type="evidence" value="ECO:0007669"/>
    <property type="project" value="InterPro"/>
</dbReference>
<dbReference type="PANTHER" id="PTHR30126:SF98">
    <property type="entry name" value="HTH-TYPE TRANSCRIPTIONAL ACTIVATOR BAUR"/>
    <property type="match status" value="1"/>
</dbReference>
<dbReference type="SUPFAM" id="SSF53850">
    <property type="entry name" value="Periplasmic binding protein-like II"/>
    <property type="match status" value="1"/>
</dbReference>
<dbReference type="InterPro" id="IPR036388">
    <property type="entry name" value="WH-like_DNA-bd_sf"/>
</dbReference>
<keyword evidence="2" id="KW-0805">Transcription regulation</keyword>
<dbReference type="STRING" id="1489064.WH96_15015"/>
<evidence type="ECO:0000313" key="6">
    <source>
        <dbReference type="EMBL" id="KLN60011.1"/>
    </source>
</evidence>
<sequence>MKLDNLDLRQLRVFLTVADCGGFSQAQAELNISISTISIQMSDLETRLGMRLCQRGRTGFSLTKEGDRVYSAAKTLFNQIDGFTNEIHDLRQELSGKLSLGITDNLITHPNSSISQSLHELFNLEGKIEATINILPPNLLEREVLDQRLDIAIGAFPKHLPGLHYQQLFTENQILYCGSRHPLFHINTDKLKPQDLTDYKIAQRGYTAGRPHPSNIKTTGSGALSYQMEGLVYLILSGHFLAHLPDHLAQKWIESGDMKALNPQKLSYQSTFELIVRAGTHPSPVLDAFRKCFAASLRTENKKES</sequence>
<dbReference type="FunFam" id="1.10.10.10:FF:000001">
    <property type="entry name" value="LysR family transcriptional regulator"/>
    <property type="match status" value="1"/>
</dbReference>
<dbReference type="InterPro" id="IPR005119">
    <property type="entry name" value="LysR_subst-bd"/>
</dbReference>
<dbReference type="Proteomes" id="UP000035444">
    <property type="component" value="Unassembled WGS sequence"/>
</dbReference>
<evidence type="ECO:0000256" key="1">
    <source>
        <dbReference type="ARBA" id="ARBA00009437"/>
    </source>
</evidence>
<evidence type="ECO:0000256" key="4">
    <source>
        <dbReference type="ARBA" id="ARBA00023163"/>
    </source>
</evidence>
<name>A0A0H2MCU8_9PROT</name>
<dbReference type="GO" id="GO:0000976">
    <property type="term" value="F:transcription cis-regulatory region binding"/>
    <property type="evidence" value="ECO:0007669"/>
    <property type="project" value="TreeGrafter"/>
</dbReference>
<gene>
    <name evidence="6" type="ORF">WH96_15015</name>
</gene>
<dbReference type="InterPro" id="IPR000847">
    <property type="entry name" value="LysR_HTH_N"/>
</dbReference>
<dbReference type="EMBL" id="LAQL01000009">
    <property type="protein sequence ID" value="KLN60011.1"/>
    <property type="molecule type" value="Genomic_DNA"/>
</dbReference>
<dbReference type="AlphaFoldDB" id="A0A0H2MCU8"/>
<protein>
    <recommendedName>
        <fullName evidence="5">HTH lysR-type domain-containing protein</fullName>
    </recommendedName>
</protein>
<dbReference type="RefSeq" id="WP_047765000.1">
    <property type="nucleotide sequence ID" value="NZ_LAQL01000009.1"/>
</dbReference>
<dbReference type="Gene3D" id="3.40.190.290">
    <property type="match status" value="1"/>
</dbReference>
<dbReference type="Pfam" id="PF03466">
    <property type="entry name" value="LysR_substrate"/>
    <property type="match status" value="1"/>
</dbReference>
<dbReference type="PANTHER" id="PTHR30126">
    <property type="entry name" value="HTH-TYPE TRANSCRIPTIONAL REGULATOR"/>
    <property type="match status" value="1"/>
</dbReference>
<dbReference type="Gene3D" id="1.10.10.10">
    <property type="entry name" value="Winged helix-like DNA-binding domain superfamily/Winged helix DNA-binding domain"/>
    <property type="match status" value="1"/>
</dbReference>
<comment type="caution">
    <text evidence="6">The sequence shown here is derived from an EMBL/GenBank/DDBJ whole genome shotgun (WGS) entry which is preliminary data.</text>
</comment>
<proteinExistence type="inferred from homology"/>
<keyword evidence="4" id="KW-0804">Transcription</keyword>
<organism evidence="6 7">
    <name type="scientific">Kiloniella spongiae</name>
    <dbReference type="NCBI Taxonomy" id="1489064"/>
    <lineage>
        <taxon>Bacteria</taxon>
        <taxon>Pseudomonadati</taxon>
        <taxon>Pseudomonadota</taxon>
        <taxon>Alphaproteobacteria</taxon>
        <taxon>Rhodospirillales</taxon>
        <taxon>Kiloniellaceae</taxon>
        <taxon>Kiloniella</taxon>
    </lineage>
</organism>
<dbReference type="SUPFAM" id="SSF46785">
    <property type="entry name" value="Winged helix' DNA-binding domain"/>
    <property type="match status" value="1"/>
</dbReference>
<dbReference type="PROSITE" id="PS50931">
    <property type="entry name" value="HTH_LYSR"/>
    <property type="match status" value="1"/>
</dbReference>
<evidence type="ECO:0000256" key="2">
    <source>
        <dbReference type="ARBA" id="ARBA00023015"/>
    </source>
</evidence>
<keyword evidence="3" id="KW-0238">DNA-binding</keyword>
<dbReference type="InterPro" id="IPR036390">
    <property type="entry name" value="WH_DNA-bd_sf"/>
</dbReference>
<comment type="similarity">
    <text evidence="1">Belongs to the LysR transcriptional regulatory family.</text>
</comment>
<evidence type="ECO:0000259" key="5">
    <source>
        <dbReference type="PROSITE" id="PS50931"/>
    </source>
</evidence>
<dbReference type="CDD" id="cd05466">
    <property type="entry name" value="PBP2_LTTR_substrate"/>
    <property type="match status" value="1"/>
</dbReference>
<accession>A0A0H2MCU8</accession>
<dbReference type="OrthoDB" id="7506954at2"/>
<evidence type="ECO:0000313" key="7">
    <source>
        <dbReference type="Proteomes" id="UP000035444"/>
    </source>
</evidence>
<dbReference type="PATRIC" id="fig|1489064.4.peg.4353"/>
<evidence type="ECO:0000256" key="3">
    <source>
        <dbReference type="ARBA" id="ARBA00023125"/>
    </source>
</evidence>